<dbReference type="InterPro" id="IPR036291">
    <property type="entry name" value="NAD(P)-bd_dom_sf"/>
</dbReference>
<accession>A0A432MIJ2</accession>
<keyword evidence="1" id="KW-0732">Signal</keyword>
<dbReference type="AlphaFoldDB" id="A0A432MIJ2"/>
<dbReference type="InterPro" id="IPR050463">
    <property type="entry name" value="Gfo/Idh/MocA_oxidrdct_glycsds"/>
</dbReference>
<organism evidence="4 5">
    <name type="scientific">Tautonia sociabilis</name>
    <dbReference type="NCBI Taxonomy" id="2080755"/>
    <lineage>
        <taxon>Bacteria</taxon>
        <taxon>Pseudomonadati</taxon>
        <taxon>Planctomycetota</taxon>
        <taxon>Planctomycetia</taxon>
        <taxon>Isosphaerales</taxon>
        <taxon>Isosphaeraceae</taxon>
        <taxon>Tautonia</taxon>
    </lineage>
</organism>
<reference evidence="4 5" key="1">
    <citation type="submission" date="2018-12" db="EMBL/GenBank/DDBJ databases">
        <authorList>
            <person name="Toschakov S.V."/>
        </authorList>
    </citation>
    <scope>NUCLEOTIDE SEQUENCE [LARGE SCALE GENOMIC DNA]</scope>
    <source>
        <strain evidence="4 5">GM2012</strain>
    </source>
</reference>
<dbReference type="InterPro" id="IPR043906">
    <property type="entry name" value="Gfo/Idh/MocA_OxRdtase_bact_C"/>
</dbReference>
<dbReference type="SUPFAM" id="SSF55347">
    <property type="entry name" value="Glyceraldehyde-3-phosphate dehydrogenase-like, C-terminal domain"/>
    <property type="match status" value="1"/>
</dbReference>
<reference evidence="4 5" key="2">
    <citation type="submission" date="2019-01" db="EMBL/GenBank/DDBJ databases">
        <title>Tautonia sociabilis, a novel thermotolerant planctomycete of Isosphaeraceae family, isolated from a 4000 m deep subterranean habitat.</title>
        <authorList>
            <person name="Kovaleva O.L."/>
            <person name="Elcheninov A.G."/>
            <person name="Van Heerden E."/>
            <person name="Toshchakov S.V."/>
            <person name="Novikov A."/>
            <person name="Bonch-Osmolovskaya E.A."/>
            <person name="Kublanov I.V."/>
        </authorList>
    </citation>
    <scope>NUCLEOTIDE SEQUENCE [LARGE SCALE GENOMIC DNA]</scope>
    <source>
        <strain evidence="4 5">GM2012</strain>
    </source>
</reference>
<dbReference type="PANTHER" id="PTHR43818:SF5">
    <property type="entry name" value="OXIDOREDUCTASE FAMILY PROTEIN"/>
    <property type="match status" value="1"/>
</dbReference>
<dbReference type="Gene3D" id="3.30.360.10">
    <property type="entry name" value="Dihydrodipicolinate Reductase, domain 2"/>
    <property type="match status" value="1"/>
</dbReference>
<dbReference type="Pfam" id="PF01408">
    <property type="entry name" value="GFO_IDH_MocA"/>
    <property type="match status" value="1"/>
</dbReference>
<feature type="domain" description="Gfo/Idh/MocA-like oxidoreductase bacterial type C-terminal" evidence="3">
    <location>
        <begin position="218"/>
        <end position="438"/>
    </location>
</feature>
<evidence type="ECO:0000259" key="3">
    <source>
        <dbReference type="Pfam" id="PF19051"/>
    </source>
</evidence>
<evidence type="ECO:0000313" key="5">
    <source>
        <dbReference type="Proteomes" id="UP000280296"/>
    </source>
</evidence>
<dbReference type="Pfam" id="PF19051">
    <property type="entry name" value="GFO_IDH_MocA_C2"/>
    <property type="match status" value="1"/>
</dbReference>
<keyword evidence="5" id="KW-1185">Reference proteome</keyword>
<feature type="domain" description="Gfo/Idh/MocA-like oxidoreductase N-terminal" evidence="2">
    <location>
        <begin position="48"/>
        <end position="170"/>
    </location>
</feature>
<dbReference type="PANTHER" id="PTHR43818">
    <property type="entry name" value="BCDNA.GH03377"/>
    <property type="match status" value="1"/>
</dbReference>
<feature type="chain" id="PRO_5019222390" evidence="1">
    <location>
        <begin position="34"/>
        <end position="438"/>
    </location>
</feature>
<dbReference type="OrthoDB" id="9788246at2"/>
<dbReference type="SUPFAM" id="SSF51735">
    <property type="entry name" value="NAD(P)-binding Rossmann-fold domains"/>
    <property type="match status" value="1"/>
</dbReference>
<gene>
    <name evidence="4" type="ORF">TsocGM_13985</name>
</gene>
<dbReference type="GO" id="GO:0000166">
    <property type="term" value="F:nucleotide binding"/>
    <property type="evidence" value="ECO:0007669"/>
    <property type="project" value="InterPro"/>
</dbReference>
<protein>
    <submittedName>
        <fullName evidence="4">Gfo/Idh/MocA family oxidoreductase</fullName>
    </submittedName>
</protein>
<dbReference type="PROSITE" id="PS51318">
    <property type="entry name" value="TAT"/>
    <property type="match status" value="1"/>
</dbReference>
<dbReference type="InterPro" id="IPR006311">
    <property type="entry name" value="TAT_signal"/>
</dbReference>
<comment type="caution">
    <text evidence="4">The sequence shown here is derived from an EMBL/GenBank/DDBJ whole genome shotgun (WGS) entry which is preliminary data.</text>
</comment>
<sequence length="438" mass="48113">MSNRNAFSRRSLLRTAAASAGALAFPAIVPASALGREEKAAPSDRIVVGTIGTGGRGRSLNRMFMDQPDVQLVAVCDVDAGHREQGKREVDERAGNSDCASYHDFRELLARDDIEAVIVATPDHWHALAAIAAAEAGKDIYCEKPLTNTVAEGRALVDAVERCGRILQVGSHERSGANARYACELVRNGRIGRIQTVRINLPDNDSHHEEAKAHAGPLASEPVPEGFDYDFWLGHTPRVPYLEDRCHFWWRFQLTFGGGEMTDRGAHVIDIAQLGLGADHTTPVHFEARGRRGEGLYDAFWDYEFTNTYADGVTLVGSTQGPRGLKFEGEDGWIFIEIHGGRLEASSPSLLEEVIGPDEIHLGRSPGHQRNFLDCVRSRSQPFAPAEAGHRTATICHLNNIAMLVGKPLAWDPETEQVTNCEEANRLLSPTMRKPWSI</sequence>
<name>A0A432MIJ2_9BACT</name>
<dbReference type="EMBL" id="RYZH01000025">
    <property type="protein sequence ID" value="RUL87181.1"/>
    <property type="molecule type" value="Genomic_DNA"/>
</dbReference>
<dbReference type="Proteomes" id="UP000280296">
    <property type="component" value="Unassembled WGS sequence"/>
</dbReference>
<evidence type="ECO:0000259" key="2">
    <source>
        <dbReference type="Pfam" id="PF01408"/>
    </source>
</evidence>
<evidence type="ECO:0000313" key="4">
    <source>
        <dbReference type="EMBL" id="RUL87181.1"/>
    </source>
</evidence>
<dbReference type="RefSeq" id="WP_126726087.1">
    <property type="nucleotide sequence ID" value="NZ_RYZH01000025.1"/>
</dbReference>
<feature type="signal peptide" evidence="1">
    <location>
        <begin position="1"/>
        <end position="33"/>
    </location>
</feature>
<dbReference type="Gene3D" id="3.40.50.720">
    <property type="entry name" value="NAD(P)-binding Rossmann-like Domain"/>
    <property type="match status" value="1"/>
</dbReference>
<proteinExistence type="predicted"/>
<evidence type="ECO:0000256" key="1">
    <source>
        <dbReference type="SAM" id="SignalP"/>
    </source>
</evidence>
<dbReference type="InterPro" id="IPR000683">
    <property type="entry name" value="Gfo/Idh/MocA-like_OxRdtase_N"/>
</dbReference>